<dbReference type="InterPro" id="IPR006644">
    <property type="entry name" value="Cadg"/>
</dbReference>
<dbReference type="SUPFAM" id="SSF56219">
    <property type="entry name" value="DNase I-like"/>
    <property type="match status" value="1"/>
</dbReference>
<dbReference type="Gene3D" id="2.150.10.10">
    <property type="entry name" value="Serralysin-like metalloprotease, C-terminal"/>
    <property type="match status" value="1"/>
</dbReference>
<keyword evidence="3" id="KW-1185">Reference proteome</keyword>
<comment type="caution">
    <text evidence="2">The sequence shown here is derived from an EMBL/GenBank/DDBJ whole genome shotgun (WGS) entry which is preliminary data.</text>
</comment>
<dbReference type="Gene3D" id="2.60.40.10">
    <property type="entry name" value="Immunoglobulins"/>
    <property type="match status" value="1"/>
</dbReference>
<dbReference type="InterPro" id="IPR055188">
    <property type="entry name" value="Choice_anch_I"/>
</dbReference>
<dbReference type="InterPro" id="IPR018511">
    <property type="entry name" value="Hemolysin-typ_Ca-bd_CS"/>
</dbReference>
<dbReference type="SMART" id="SM00736">
    <property type="entry name" value="CADG"/>
    <property type="match status" value="1"/>
</dbReference>
<dbReference type="InterPro" id="IPR001343">
    <property type="entry name" value="Hemolysn_Ca-bd"/>
</dbReference>
<proteinExistence type="predicted"/>
<evidence type="ECO:0000313" key="2">
    <source>
        <dbReference type="EMBL" id="MBD2562863.1"/>
    </source>
</evidence>
<dbReference type="PANTHER" id="PTHR42834">
    <property type="entry name" value="ENDONUCLEASE/EXONUCLEASE/PHOSPHATASE FAMILY PROTEIN (AFU_ORTHOLOGUE AFUA_3G09210)"/>
    <property type="match status" value="1"/>
</dbReference>
<accession>A0ABR8EY48</accession>
<name>A0ABR8EY48_NOSLI</name>
<reference evidence="2 3" key="1">
    <citation type="journal article" date="2020" name="ISME J.">
        <title>Comparative genomics reveals insights into cyanobacterial evolution and habitat adaptation.</title>
        <authorList>
            <person name="Chen M.Y."/>
            <person name="Teng W.K."/>
            <person name="Zhao L."/>
            <person name="Hu C.X."/>
            <person name="Zhou Y.K."/>
            <person name="Han B.P."/>
            <person name="Song L.R."/>
            <person name="Shu W.S."/>
        </authorList>
    </citation>
    <scope>NUCLEOTIDE SEQUENCE [LARGE SCALE GENOMIC DNA]</scope>
    <source>
        <strain evidence="2 3">FACHB-391</strain>
    </source>
</reference>
<dbReference type="SUPFAM" id="SSF50969">
    <property type="entry name" value="YVTN repeat-like/Quinoprotein amine dehydrogenase"/>
    <property type="match status" value="1"/>
</dbReference>
<dbReference type="CDD" id="cd04486">
    <property type="entry name" value="YhcR_OBF_like"/>
    <property type="match status" value="1"/>
</dbReference>
<sequence>MLTFTPDGTKVLVANEGEPNSYGQANSVDPEGSVSIIDISGGVANATVAQASFTSFNSQIATLKAAGVRITGPGSTVAQDLEPEYIAVSSDGQTAHITLQENNAIAILDIASATITSILPLGVKNHSLPGNGLDVSDRDLTSSTGKINIQNWPVFGLYQPDAIASFTANGQTYYITANEGDSRDYTGFSEEIRVGAAGYILDPTIFPNAATLKNNANLGRLQLTNATGDIDGDGDFDRIEAFGARSFSIWDGSGNQIFDSGDQFEQITATKVPTLFNSDGTVASFDTRSDNKGPEPEGVVTGVINNRTYAFIGLERTGDVIVYEVTNPNKPTFVQYINTPEDIAIEGLTFVSAADSPTGKPLLVTTNEVSKTVAVFEVTPSVRISDIQGTGHISSFRNQTVSNVAGIVTARASNGFYLQDPTPDSDERTSEGIFVFTSSAPSVSVGDSVLVSGTVTEFRPGGDANNLTKTQITTPTIVTVSSGNALPSATILGNGGRTIPTTVIDNDTTGNIETGTTTFDPVQDGIDFYESLEGMVVQVNNPLATSPTNSFGEIWVLADNGANATGRTARGGILVSSNDFNPERIQIDDTLFTSGRSPDVNVGATLGTITGVVDYSFNNYEVLPTSVTVTSNSLSKEVTNLTATTNQLTVATFNVENLDPGDGATKFNNLASRIVNNLQSPDILTIEEIQDNNGATNNGVVDASTTYQTLIEAIAAAGGPTYEYRQINPVNNQDGGEPGGNIRQGFLFNPDRVQFVDTPGGGSLTNTIVTDVNGVPTLSASPGRLDPANSAFTSSRKPLVGEFTFNGQTVYVIGNHFNSKGGDQPLYGPNQPPTLTSETQRQQQATVVKNFVESILAIDPNANVAVVGDLNDFEFSNPVSILESAGLTSLIETLPENERYTYNFQGNAQTLDHVLVSNNLLNKLDGYDVVHINSEFFDQDSDHDPSVARFNLPANNAPTVVQPLDDQIISTNKSFSFNVSNKFADIDQADTLSYSATGLPIGSSIVTNTGLISGTISQIGIFAVTVTASDGKGGNVSDTFDLTVANNKATSGDDIIFTSQLTGLNRYIVNALAGSDRVIGSDANEAIDGGKGNDYLDGKGSTDLLLGDDGNDTLLGGTGSDIISGGDGNDLLIGWGDSTNEIDLLNGDKGADTYVLGDATSVFYTSSQNRDYANIVNFQADDKIQIKGLANNYSLGSASAVSINRSAVGIFTNNGTELIAVVENGLNRNTNLATDTRFVFV</sequence>
<organism evidence="2 3">
    <name type="scientific">Nostoc linckia FACHB-391</name>
    <dbReference type="NCBI Taxonomy" id="2692906"/>
    <lineage>
        <taxon>Bacteria</taxon>
        <taxon>Bacillati</taxon>
        <taxon>Cyanobacteriota</taxon>
        <taxon>Cyanophyceae</taxon>
        <taxon>Nostocales</taxon>
        <taxon>Nostocaceae</taxon>
        <taxon>Nostoc</taxon>
    </lineage>
</organism>
<dbReference type="Gene3D" id="3.60.10.10">
    <property type="entry name" value="Endonuclease/exonuclease/phosphatase"/>
    <property type="match status" value="1"/>
</dbReference>
<feature type="domain" description="Dystroglycan-type cadherin-like" evidence="1">
    <location>
        <begin position="959"/>
        <end position="1051"/>
    </location>
</feature>
<dbReference type="InterPro" id="IPR011044">
    <property type="entry name" value="Quino_amine_DH_bsu"/>
</dbReference>
<dbReference type="Pfam" id="PF22494">
    <property type="entry name" value="choice_anch_I"/>
    <property type="match status" value="1"/>
</dbReference>
<dbReference type="PANTHER" id="PTHR42834:SF1">
    <property type="entry name" value="ENDONUCLEASE_EXONUCLEASE_PHOSPHATASE FAMILY PROTEIN (AFU_ORTHOLOGUE AFUA_3G09210)"/>
    <property type="match status" value="1"/>
</dbReference>
<dbReference type="InterPro" id="IPR036691">
    <property type="entry name" value="Endo/exonu/phosph_ase_sf"/>
</dbReference>
<evidence type="ECO:0000259" key="1">
    <source>
        <dbReference type="SMART" id="SM00736"/>
    </source>
</evidence>
<dbReference type="Pfam" id="PF19580">
    <property type="entry name" value="Exo_endo_phos_3"/>
    <property type="match status" value="1"/>
</dbReference>
<dbReference type="InterPro" id="IPR013783">
    <property type="entry name" value="Ig-like_fold"/>
</dbReference>
<dbReference type="SUPFAM" id="SSF49313">
    <property type="entry name" value="Cadherin-like"/>
    <property type="match status" value="1"/>
</dbReference>
<dbReference type="Pfam" id="PF00353">
    <property type="entry name" value="HemolysinCabind"/>
    <property type="match status" value="2"/>
</dbReference>
<gene>
    <name evidence="2" type="ORF">H6G95_20025</name>
</gene>
<dbReference type="PRINTS" id="PR00313">
    <property type="entry name" value="CABNDNGRPT"/>
</dbReference>
<dbReference type="NCBIfam" id="NF038117">
    <property type="entry name" value="choice_anch_I"/>
    <property type="match status" value="1"/>
</dbReference>
<dbReference type="InterPro" id="IPR015919">
    <property type="entry name" value="Cadherin-like_sf"/>
</dbReference>
<dbReference type="InterPro" id="IPR005135">
    <property type="entry name" value="Endo/exonuclease/phosphatase"/>
</dbReference>
<evidence type="ECO:0000313" key="3">
    <source>
        <dbReference type="Proteomes" id="UP000604661"/>
    </source>
</evidence>
<dbReference type="Proteomes" id="UP000604661">
    <property type="component" value="Unassembled WGS sequence"/>
</dbReference>
<dbReference type="EMBL" id="JACJTE010000022">
    <property type="protein sequence ID" value="MBD2562863.1"/>
    <property type="molecule type" value="Genomic_DNA"/>
</dbReference>
<dbReference type="InterPro" id="IPR011049">
    <property type="entry name" value="Serralysin-like_metalloprot_C"/>
</dbReference>
<dbReference type="PROSITE" id="PS00330">
    <property type="entry name" value="HEMOLYSIN_CALCIUM"/>
    <property type="match status" value="2"/>
</dbReference>
<dbReference type="SUPFAM" id="SSF51120">
    <property type="entry name" value="beta-Roll"/>
    <property type="match status" value="1"/>
</dbReference>
<protein>
    <submittedName>
        <fullName evidence="2">Choice-of-anchor I family protein</fullName>
    </submittedName>
</protein>